<dbReference type="InterPro" id="IPR027417">
    <property type="entry name" value="P-loop_NTPase"/>
</dbReference>
<dbReference type="RefSeq" id="WP_171836562.1">
    <property type="nucleotide sequence ID" value="NZ_CP053710.1"/>
</dbReference>
<organism evidence="1 2">
    <name type="scientific">Lichenicola cladoniae</name>
    <dbReference type="NCBI Taxonomy" id="1484109"/>
    <lineage>
        <taxon>Bacteria</taxon>
        <taxon>Pseudomonadati</taxon>
        <taxon>Pseudomonadota</taxon>
        <taxon>Alphaproteobacteria</taxon>
        <taxon>Acetobacterales</taxon>
        <taxon>Acetobacteraceae</taxon>
        <taxon>Lichenicola</taxon>
    </lineage>
</organism>
<sequence>MGEPNDQPIYFLHIPKTAGTSVRHWLTRHVPEGALCSAQLWDQLVQLDRRDLASFKVFTGHFGIDLDRYLETDLRTITVLRDPVQRTLSHYLHVHRDTAHPSHWRVSQQSFDVFVQDQQNWPMIENFQARYLVPSGFNMWHFSNRLDLSPEKQYKLSTTSEDMRYLFDKIYVREQALAALDRIDVLGTTSSISAFMKQVEHTFSFASTSADEIPRENVATYNQAVERFTQSSLDLIAELTVIDHLIYETACARQLATQIPHRLS</sequence>
<dbReference type="Gene3D" id="3.40.50.300">
    <property type="entry name" value="P-loop containing nucleotide triphosphate hydrolases"/>
    <property type="match status" value="1"/>
</dbReference>
<dbReference type="EMBL" id="CP053710">
    <property type="protein sequence ID" value="QKE93361.1"/>
    <property type="molecule type" value="Genomic_DNA"/>
</dbReference>
<geneLocation type="plasmid" evidence="1 2">
    <name>unnamed2</name>
</geneLocation>
<evidence type="ECO:0000313" key="1">
    <source>
        <dbReference type="EMBL" id="QKE93361.1"/>
    </source>
</evidence>
<accession>A0A6M8HZ42</accession>
<keyword evidence="1" id="KW-0808">Transferase</keyword>
<gene>
    <name evidence="1" type="ORF">HN018_24510</name>
</gene>
<reference evidence="1 2" key="1">
    <citation type="journal article" date="2014" name="World J. Microbiol. Biotechnol.">
        <title>Biodiversity and physiological characteristics of Antarctic and Arctic lichens-associated bacteria.</title>
        <authorList>
            <person name="Lee Y.M."/>
            <person name="Kim E.H."/>
            <person name="Lee H.K."/>
            <person name="Hong S.G."/>
        </authorList>
    </citation>
    <scope>NUCLEOTIDE SEQUENCE [LARGE SCALE GENOMIC DNA]</scope>
    <source>
        <strain evidence="1 2">PAMC 26569</strain>
        <plasmid evidence="1">unnamed2</plasmid>
    </source>
</reference>
<dbReference type="AlphaFoldDB" id="A0A6M8HZ42"/>
<dbReference type="KEGG" id="lck:HN018_24510"/>
<name>A0A6M8HZ42_9PROT</name>
<proteinExistence type="predicted"/>
<dbReference type="SUPFAM" id="SSF52540">
    <property type="entry name" value="P-loop containing nucleoside triphosphate hydrolases"/>
    <property type="match status" value="1"/>
</dbReference>
<protein>
    <submittedName>
        <fullName evidence="1">Sulfotransferase family 2 domain-containing protein</fullName>
    </submittedName>
</protein>
<keyword evidence="2" id="KW-1185">Reference proteome</keyword>
<keyword evidence="1" id="KW-0614">Plasmid</keyword>
<dbReference type="Proteomes" id="UP000500767">
    <property type="component" value="Plasmid unnamed2"/>
</dbReference>
<evidence type="ECO:0000313" key="2">
    <source>
        <dbReference type="Proteomes" id="UP000500767"/>
    </source>
</evidence>
<dbReference type="GO" id="GO:0016740">
    <property type="term" value="F:transferase activity"/>
    <property type="evidence" value="ECO:0007669"/>
    <property type="project" value="UniProtKB-KW"/>
</dbReference>